<dbReference type="InterPro" id="IPR016181">
    <property type="entry name" value="Acyl_CoA_acyltransferase"/>
</dbReference>
<organism evidence="3 4">
    <name type="scientific">Apiospora marii</name>
    <dbReference type="NCBI Taxonomy" id="335849"/>
    <lineage>
        <taxon>Eukaryota</taxon>
        <taxon>Fungi</taxon>
        <taxon>Dikarya</taxon>
        <taxon>Ascomycota</taxon>
        <taxon>Pezizomycotina</taxon>
        <taxon>Sordariomycetes</taxon>
        <taxon>Xylariomycetidae</taxon>
        <taxon>Amphisphaeriales</taxon>
        <taxon>Apiosporaceae</taxon>
        <taxon>Apiospora</taxon>
    </lineage>
</organism>
<dbReference type="PROSITE" id="PS51186">
    <property type="entry name" value="GNAT"/>
    <property type="match status" value="1"/>
</dbReference>
<dbReference type="InterPro" id="IPR000182">
    <property type="entry name" value="GNAT_dom"/>
</dbReference>
<feature type="region of interest" description="Disordered" evidence="1">
    <location>
        <begin position="55"/>
        <end position="81"/>
    </location>
</feature>
<dbReference type="Gene3D" id="3.40.630.30">
    <property type="match status" value="1"/>
</dbReference>
<feature type="domain" description="N-acetyltransferase" evidence="2">
    <location>
        <begin position="108"/>
        <end position="276"/>
    </location>
</feature>
<evidence type="ECO:0000313" key="3">
    <source>
        <dbReference type="EMBL" id="KAK7995743.1"/>
    </source>
</evidence>
<protein>
    <recommendedName>
        <fullName evidence="2">N-acetyltransferase domain-containing protein</fullName>
    </recommendedName>
</protein>
<accession>A0ABR1R103</accession>
<dbReference type="Proteomes" id="UP001396898">
    <property type="component" value="Unassembled WGS sequence"/>
</dbReference>
<dbReference type="Pfam" id="PF00583">
    <property type="entry name" value="Acetyltransf_1"/>
    <property type="match status" value="1"/>
</dbReference>
<feature type="compositionally biased region" description="Low complexity" evidence="1">
    <location>
        <begin position="66"/>
        <end position="78"/>
    </location>
</feature>
<dbReference type="SUPFAM" id="SSF55729">
    <property type="entry name" value="Acyl-CoA N-acyltransferases (Nat)"/>
    <property type="match status" value="1"/>
</dbReference>
<reference evidence="3 4" key="1">
    <citation type="submission" date="2023-01" db="EMBL/GenBank/DDBJ databases">
        <title>Analysis of 21 Apiospora genomes using comparative genomics revels a genus with tremendous synthesis potential of carbohydrate active enzymes and secondary metabolites.</title>
        <authorList>
            <person name="Sorensen T."/>
        </authorList>
    </citation>
    <scope>NUCLEOTIDE SEQUENCE [LARGE SCALE GENOMIC DNA]</scope>
    <source>
        <strain evidence="3 4">CBS 20057</strain>
    </source>
</reference>
<evidence type="ECO:0000256" key="1">
    <source>
        <dbReference type="SAM" id="MobiDB-lite"/>
    </source>
</evidence>
<comment type="caution">
    <text evidence="3">The sequence shown here is derived from an EMBL/GenBank/DDBJ whole genome shotgun (WGS) entry which is preliminary data.</text>
</comment>
<name>A0ABR1R103_9PEZI</name>
<evidence type="ECO:0000313" key="4">
    <source>
        <dbReference type="Proteomes" id="UP001396898"/>
    </source>
</evidence>
<gene>
    <name evidence="3" type="ORF">PG991_015210</name>
</gene>
<dbReference type="EMBL" id="JAQQWI010000022">
    <property type="protein sequence ID" value="KAK7995743.1"/>
    <property type="molecule type" value="Genomic_DNA"/>
</dbReference>
<proteinExistence type="predicted"/>
<keyword evidence="4" id="KW-1185">Reference proteome</keyword>
<sequence>MIFIRPYQESDFEACAHICRATLPPSLSTTPITAKLAPYIWTHQYTHLSPATCHMLVDDDDDDESPPSSSSDPPSSSSPGGGGGRVVGYCIGCPDVYAFADRYPSYVSTILSPSVAPPPPLPSSPSSSPGEENPEPFWIPDDTTLTPTGLTPLAAKKKPNPAALVRLAHDPRQLLQLNNPSGLPAQGWRATMHIDLLPAYQRRGWGRRLVDAYVRSVRASGQDYGRGAWIGIAPDNAGVVRFYEKVGFRLVTPSSVGEAEGGDGGEDGIHMIIDIAKV</sequence>
<feature type="region of interest" description="Disordered" evidence="1">
    <location>
        <begin position="114"/>
        <end position="141"/>
    </location>
</feature>
<evidence type="ECO:0000259" key="2">
    <source>
        <dbReference type="PROSITE" id="PS51186"/>
    </source>
</evidence>